<keyword evidence="3" id="KW-1185">Reference proteome</keyword>
<name>A0A8T0EPJ1_ARGBR</name>
<dbReference type="EMBL" id="JABXBU010002072">
    <property type="protein sequence ID" value="KAF8777184.1"/>
    <property type="molecule type" value="Genomic_DNA"/>
</dbReference>
<evidence type="ECO:0000313" key="3">
    <source>
        <dbReference type="Proteomes" id="UP000807504"/>
    </source>
</evidence>
<sequence length="81" mass="9042">MPFHHQPRHFNPPRDSYPAAFQTPPRHYNPDNITQPLLAPASKLMQFLTTNAYAVTTPLSKPGTNSYIPKPPATPPVHDIS</sequence>
<reference evidence="2" key="2">
    <citation type="submission" date="2020-06" db="EMBL/GenBank/DDBJ databases">
        <authorList>
            <person name="Sheffer M."/>
        </authorList>
    </citation>
    <scope>NUCLEOTIDE SEQUENCE</scope>
</reference>
<feature type="compositionally biased region" description="Polar residues" evidence="1">
    <location>
        <begin position="58"/>
        <end position="67"/>
    </location>
</feature>
<gene>
    <name evidence="2" type="ORF">HNY73_014097</name>
</gene>
<evidence type="ECO:0000313" key="2">
    <source>
        <dbReference type="EMBL" id="KAF8777184.1"/>
    </source>
</evidence>
<dbReference type="Proteomes" id="UP000807504">
    <property type="component" value="Unassembled WGS sequence"/>
</dbReference>
<proteinExistence type="predicted"/>
<organism evidence="2 3">
    <name type="scientific">Argiope bruennichi</name>
    <name type="common">Wasp spider</name>
    <name type="synonym">Aranea bruennichi</name>
    <dbReference type="NCBI Taxonomy" id="94029"/>
    <lineage>
        <taxon>Eukaryota</taxon>
        <taxon>Metazoa</taxon>
        <taxon>Ecdysozoa</taxon>
        <taxon>Arthropoda</taxon>
        <taxon>Chelicerata</taxon>
        <taxon>Arachnida</taxon>
        <taxon>Araneae</taxon>
        <taxon>Araneomorphae</taxon>
        <taxon>Entelegynae</taxon>
        <taxon>Araneoidea</taxon>
        <taxon>Araneidae</taxon>
        <taxon>Argiope</taxon>
    </lineage>
</organism>
<evidence type="ECO:0000256" key="1">
    <source>
        <dbReference type="SAM" id="MobiDB-lite"/>
    </source>
</evidence>
<feature type="region of interest" description="Disordered" evidence="1">
    <location>
        <begin position="58"/>
        <end position="81"/>
    </location>
</feature>
<protein>
    <submittedName>
        <fullName evidence="2">Uncharacterized protein</fullName>
    </submittedName>
</protein>
<reference evidence="2" key="1">
    <citation type="journal article" date="2020" name="bioRxiv">
        <title>Chromosome-level reference genome of the European wasp spider Argiope bruennichi: a resource for studies on range expansion and evolutionary adaptation.</title>
        <authorList>
            <person name="Sheffer M.M."/>
            <person name="Hoppe A."/>
            <person name="Krehenwinkel H."/>
            <person name="Uhl G."/>
            <person name="Kuss A.W."/>
            <person name="Jensen L."/>
            <person name="Jensen C."/>
            <person name="Gillespie R.G."/>
            <person name="Hoff K.J."/>
            <person name="Prost S."/>
        </authorList>
    </citation>
    <scope>NUCLEOTIDE SEQUENCE</scope>
</reference>
<dbReference type="AlphaFoldDB" id="A0A8T0EPJ1"/>
<accession>A0A8T0EPJ1</accession>
<feature type="region of interest" description="Disordered" evidence="1">
    <location>
        <begin position="1"/>
        <end position="35"/>
    </location>
</feature>
<comment type="caution">
    <text evidence="2">The sequence shown here is derived from an EMBL/GenBank/DDBJ whole genome shotgun (WGS) entry which is preliminary data.</text>
</comment>